<dbReference type="OrthoDB" id="1716420at2759"/>
<dbReference type="PaxDb" id="4097-A0A1S4CLG3"/>
<evidence type="ECO:0000259" key="1">
    <source>
        <dbReference type="Pfam" id="PF10536"/>
    </source>
</evidence>
<reference evidence="2" key="1">
    <citation type="submission" date="2025-08" db="UniProtKB">
        <authorList>
            <consortium name="RefSeq"/>
        </authorList>
    </citation>
    <scope>IDENTIFICATION</scope>
</reference>
<sequence length="164" mass="19330">MGYQYLEMLQRLTGFRPEDEGVLVGVNRLTLTPVRLHLEAMHDDITHDTPNLHINRYTRLLLLLMFGGVLFPNSSENLVNLRFLHHLERLDDLHQYNWGDAVLGYLYRQMCRACMGTQRDVEGFMPLLQVWAWERFLQFQQPLPPIAQDAPPLPFLLLARRMRM</sequence>
<dbReference type="KEGG" id="nta:107820173"/>
<dbReference type="GO" id="GO:0010073">
    <property type="term" value="P:meristem maintenance"/>
    <property type="evidence" value="ECO:0007669"/>
    <property type="project" value="InterPro"/>
</dbReference>
<dbReference type="InterPro" id="IPR044824">
    <property type="entry name" value="MAIN-like"/>
</dbReference>
<dbReference type="STRING" id="4097.A0A1S4CLG3"/>
<dbReference type="PANTHER" id="PTHR46033:SF8">
    <property type="entry name" value="PROTEIN MAINTENANCE OF MERISTEMS-LIKE"/>
    <property type="match status" value="1"/>
</dbReference>
<dbReference type="InterPro" id="IPR019557">
    <property type="entry name" value="AminoTfrase-like_pln_mobile"/>
</dbReference>
<evidence type="ECO:0000313" key="2">
    <source>
        <dbReference type="RefSeq" id="XP_016501886.1"/>
    </source>
</evidence>
<organism evidence="2">
    <name type="scientific">Nicotiana tabacum</name>
    <name type="common">Common tobacco</name>
    <dbReference type="NCBI Taxonomy" id="4097"/>
    <lineage>
        <taxon>Eukaryota</taxon>
        <taxon>Viridiplantae</taxon>
        <taxon>Streptophyta</taxon>
        <taxon>Embryophyta</taxon>
        <taxon>Tracheophyta</taxon>
        <taxon>Spermatophyta</taxon>
        <taxon>Magnoliopsida</taxon>
        <taxon>eudicotyledons</taxon>
        <taxon>Gunneridae</taxon>
        <taxon>Pentapetalae</taxon>
        <taxon>asterids</taxon>
        <taxon>lamiids</taxon>
        <taxon>Solanales</taxon>
        <taxon>Solanaceae</taxon>
        <taxon>Nicotianoideae</taxon>
        <taxon>Nicotianeae</taxon>
        <taxon>Nicotiana</taxon>
    </lineage>
</organism>
<protein>
    <submittedName>
        <fullName evidence="2">Serine/threonine-protein phosphatase 7 long form homolog</fullName>
    </submittedName>
</protein>
<accession>A0A1S4CLG3</accession>
<dbReference type="PANTHER" id="PTHR46033">
    <property type="entry name" value="PROTEIN MAIN-LIKE 2"/>
    <property type="match status" value="1"/>
</dbReference>
<name>A0A1S4CLG3_TOBAC</name>
<dbReference type="Pfam" id="PF10536">
    <property type="entry name" value="PMD"/>
    <property type="match status" value="1"/>
</dbReference>
<dbReference type="AlphaFoldDB" id="A0A1S4CLG3"/>
<gene>
    <name evidence="2" type="primary">LOC107820173</name>
</gene>
<dbReference type="RefSeq" id="XP_016501886.1">
    <property type="nucleotide sequence ID" value="XM_016646400.1"/>
</dbReference>
<feature type="domain" description="Aminotransferase-like plant mobile" evidence="1">
    <location>
        <begin position="10"/>
        <end position="141"/>
    </location>
</feature>
<proteinExistence type="predicted"/>